<feature type="compositionally biased region" description="Polar residues" evidence="1">
    <location>
        <begin position="86"/>
        <end position="117"/>
    </location>
</feature>
<keyword evidence="3" id="KW-1185">Reference proteome</keyword>
<reference evidence="2 3" key="1">
    <citation type="submission" date="2016-08" db="EMBL/GenBank/DDBJ databases">
        <title>A Parts List for Fungal Cellulosomes Revealed by Comparative Genomics.</title>
        <authorList>
            <consortium name="DOE Joint Genome Institute"/>
            <person name="Haitjema C.H."/>
            <person name="Gilmore S.P."/>
            <person name="Henske J.K."/>
            <person name="Solomon K.V."/>
            <person name="De Groot R."/>
            <person name="Kuo A."/>
            <person name="Mondo S.J."/>
            <person name="Salamov A.A."/>
            <person name="Labutti K."/>
            <person name="Zhao Z."/>
            <person name="Chiniquy J."/>
            <person name="Barry K."/>
            <person name="Brewer H.M."/>
            <person name="Purvine S.O."/>
            <person name="Wright A.T."/>
            <person name="Boxma B."/>
            <person name="Van Alen T."/>
            <person name="Hackstein J.H."/>
            <person name="Baker S.E."/>
            <person name="Grigoriev I.V."/>
            <person name="O'Malley M.A."/>
        </authorList>
    </citation>
    <scope>NUCLEOTIDE SEQUENCE [LARGE SCALE GENOMIC DNA]</scope>
    <source>
        <strain evidence="2 3">G1</strain>
    </source>
</reference>
<proteinExistence type="predicted"/>
<gene>
    <name evidence="2" type="ORF">LY90DRAFT_501011</name>
</gene>
<evidence type="ECO:0000256" key="1">
    <source>
        <dbReference type="SAM" id="MobiDB-lite"/>
    </source>
</evidence>
<evidence type="ECO:0000313" key="2">
    <source>
        <dbReference type="EMBL" id="ORY78816.1"/>
    </source>
</evidence>
<sequence length="123" mass="14300">MKKTIDKKDKLRHLKNLIEINNKENRDISLIKDEQGYQNDSLSSPLDQNMCTNDKINNIGNNIDPLSDYNNPKENRIISLNKDEQGNQNDSFSSPLDQNMCTNDEINNEQKSSFDQTDYQLYL</sequence>
<dbReference type="Proteomes" id="UP000193920">
    <property type="component" value="Unassembled WGS sequence"/>
</dbReference>
<dbReference type="EMBL" id="MCOG01000016">
    <property type="protein sequence ID" value="ORY78816.1"/>
    <property type="molecule type" value="Genomic_DNA"/>
</dbReference>
<evidence type="ECO:0000313" key="3">
    <source>
        <dbReference type="Proteomes" id="UP000193920"/>
    </source>
</evidence>
<accession>A0A1Y2F646</accession>
<feature type="region of interest" description="Disordered" evidence="1">
    <location>
        <begin position="81"/>
        <end position="117"/>
    </location>
</feature>
<dbReference type="AlphaFoldDB" id="A0A1Y2F646"/>
<name>A0A1Y2F646_9FUNG</name>
<protein>
    <submittedName>
        <fullName evidence="2">Uncharacterized protein</fullName>
    </submittedName>
</protein>
<comment type="caution">
    <text evidence="2">The sequence shown here is derived from an EMBL/GenBank/DDBJ whole genome shotgun (WGS) entry which is preliminary data.</text>
</comment>
<organism evidence="2 3">
    <name type="scientific">Neocallimastix californiae</name>
    <dbReference type="NCBI Taxonomy" id="1754190"/>
    <lineage>
        <taxon>Eukaryota</taxon>
        <taxon>Fungi</taxon>
        <taxon>Fungi incertae sedis</taxon>
        <taxon>Chytridiomycota</taxon>
        <taxon>Chytridiomycota incertae sedis</taxon>
        <taxon>Neocallimastigomycetes</taxon>
        <taxon>Neocallimastigales</taxon>
        <taxon>Neocallimastigaceae</taxon>
        <taxon>Neocallimastix</taxon>
    </lineage>
</organism>